<evidence type="ECO:0000313" key="2">
    <source>
        <dbReference type="Proteomes" id="UP000217790"/>
    </source>
</evidence>
<sequence length="577" mass="65132">MAAMESEGTVVLCDACHHEIQLPVAPLRPHSQAVMARVRERYVPSAYERSSLLASISQAEEEVLRLLPDITRLEGVVTVVAASLDKLRKHKEVLDNHIAAQNSLLYSPIRALPAELLSLIFSYVSFSFEDRTTEDMQTLPRGMDRDALNISQTCIFWRNVSLSMPLLWTSISINIDTTDIAACGALPVYLRRSHKKPLHVNIYHTRPPNFPKEPKDTERTRSAISSSLIPQSNRFRTLRIFGCDPFFNETLNMNNLFTLGLYDLAPIQHWEEFIWLESIGSRCTLELAHHARSKGIQCLDEEFYDRIDELFLREHTPFDALWILSEFSCVDHLDLEIEDGHCNSLKSTVLGMVSDLALPKLESLYITSHTADTYGCVIEVEDPITQFLQKVTAPCLRFLRLDCDEDNTWLHSDFIQFLAQSKIHSQLETLQFFGPALTEDELIETLAMLPGLVSLTVCERRESPIITEKVLSRLTFHSGGINLLPSLKELSFTMEHVLDRPGLIVETIASRLNPPPTASMTPLLKFDLEWRHQSIDPGVLSQLRGMQSDGLLGEIVETCSLGNSSGCRICEDDGDDN</sequence>
<dbReference type="Gene3D" id="1.20.1280.50">
    <property type="match status" value="1"/>
</dbReference>
<dbReference type="OrthoDB" id="2875526at2759"/>
<dbReference type="InterPro" id="IPR032675">
    <property type="entry name" value="LRR_dom_sf"/>
</dbReference>
<dbReference type="Gene3D" id="3.80.10.10">
    <property type="entry name" value="Ribonuclease Inhibitor"/>
    <property type="match status" value="1"/>
</dbReference>
<evidence type="ECO:0000313" key="1">
    <source>
        <dbReference type="EMBL" id="PBK91683.1"/>
    </source>
</evidence>
<dbReference type="OMA" id="LWILSEF"/>
<name>A0A2H3DTT3_ARMGA</name>
<dbReference type="AlphaFoldDB" id="A0A2H3DTT3"/>
<dbReference type="Proteomes" id="UP000217790">
    <property type="component" value="Unassembled WGS sequence"/>
</dbReference>
<organism evidence="1 2">
    <name type="scientific">Armillaria gallica</name>
    <name type="common">Bulbous honey fungus</name>
    <name type="synonym">Armillaria bulbosa</name>
    <dbReference type="NCBI Taxonomy" id="47427"/>
    <lineage>
        <taxon>Eukaryota</taxon>
        <taxon>Fungi</taxon>
        <taxon>Dikarya</taxon>
        <taxon>Basidiomycota</taxon>
        <taxon>Agaricomycotina</taxon>
        <taxon>Agaricomycetes</taxon>
        <taxon>Agaricomycetidae</taxon>
        <taxon>Agaricales</taxon>
        <taxon>Marasmiineae</taxon>
        <taxon>Physalacriaceae</taxon>
        <taxon>Armillaria</taxon>
    </lineage>
</organism>
<proteinExistence type="predicted"/>
<accession>A0A2H3DTT3</accession>
<dbReference type="InParanoid" id="A0A2H3DTT3"/>
<reference evidence="2" key="1">
    <citation type="journal article" date="2017" name="Nat. Ecol. Evol.">
        <title>Genome expansion and lineage-specific genetic innovations in the forest pathogenic fungi Armillaria.</title>
        <authorList>
            <person name="Sipos G."/>
            <person name="Prasanna A.N."/>
            <person name="Walter M.C."/>
            <person name="O'Connor E."/>
            <person name="Balint B."/>
            <person name="Krizsan K."/>
            <person name="Kiss B."/>
            <person name="Hess J."/>
            <person name="Varga T."/>
            <person name="Slot J."/>
            <person name="Riley R."/>
            <person name="Boka B."/>
            <person name="Rigling D."/>
            <person name="Barry K."/>
            <person name="Lee J."/>
            <person name="Mihaltcheva S."/>
            <person name="LaButti K."/>
            <person name="Lipzen A."/>
            <person name="Waldron R."/>
            <person name="Moloney N.M."/>
            <person name="Sperisen C."/>
            <person name="Kredics L."/>
            <person name="Vagvoelgyi C."/>
            <person name="Patrignani A."/>
            <person name="Fitzpatrick D."/>
            <person name="Nagy I."/>
            <person name="Doyle S."/>
            <person name="Anderson J.B."/>
            <person name="Grigoriev I.V."/>
            <person name="Gueldener U."/>
            <person name="Muensterkoetter M."/>
            <person name="Nagy L.G."/>
        </authorList>
    </citation>
    <scope>NUCLEOTIDE SEQUENCE [LARGE SCALE GENOMIC DNA]</scope>
    <source>
        <strain evidence="2">Ar21-2</strain>
    </source>
</reference>
<gene>
    <name evidence="1" type="ORF">ARMGADRAFT_1014065</name>
</gene>
<keyword evidence="2" id="KW-1185">Reference proteome</keyword>
<dbReference type="EMBL" id="KZ293661">
    <property type="protein sequence ID" value="PBK91683.1"/>
    <property type="molecule type" value="Genomic_DNA"/>
</dbReference>
<protein>
    <submittedName>
        <fullName evidence="1">Uncharacterized protein</fullName>
    </submittedName>
</protein>